<dbReference type="PANTHER" id="PTHR48045:SF34">
    <property type="entry name" value="ISOFLAVONE 7-O-GLUCOSYLTRANSFERASE 1-LIKE"/>
    <property type="match status" value="1"/>
</dbReference>
<organism evidence="2 3">
    <name type="scientific">Hevea brasiliensis</name>
    <name type="common">Para rubber tree</name>
    <name type="synonym">Siphonia brasiliensis</name>
    <dbReference type="NCBI Taxonomy" id="3981"/>
    <lineage>
        <taxon>Eukaryota</taxon>
        <taxon>Viridiplantae</taxon>
        <taxon>Streptophyta</taxon>
        <taxon>Embryophyta</taxon>
        <taxon>Tracheophyta</taxon>
        <taxon>Spermatophyta</taxon>
        <taxon>Magnoliopsida</taxon>
        <taxon>eudicotyledons</taxon>
        <taxon>Gunneridae</taxon>
        <taxon>Pentapetalae</taxon>
        <taxon>rosids</taxon>
        <taxon>fabids</taxon>
        <taxon>Malpighiales</taxon>
        <taxon>Euphorbiaceae</taxon>
        <taxon>Crotonoideae</taxon>
        <taxon>Micrandreae</taxon>
        <taxon>Hevea</taxon>
    </lineage>
</organism>
<evidence type="ECO:0000313" key="2">
    <source>
        <dbReference type="EMBL" id="KAJ9129502.1"/>
    </source>
</evidence>
<name>A0ABQ9KB15_HEVBR</name>
<dbReference type="SUPFAM" id="SSF53756">
    <property type="entry name" value="UDP-Glycosyltransferase/glycogen phosphorylase"/>
    <property type="match status" value="1"/>
</dbReference>
<dbReference type="CDD" id="cd03784">
    <property type="entry name" value="GT1_Gtf-like"/>
    <property type="match status" value="1"/>
</dbReference>
<gene>
    <name evidence="2" type="ORF">P3X46_033798</name>
</gene>
<accession>A0ABQ9KB15</accession>
<dbReference type="InterPro" id="IPR002213">
    <property type="entry name" value="UDP_glucos_trans"/>
</dbReference>
<keyword evidence="1" id="KW-0808">Transferase</keyword>
<dbReference type="PANTHER" id="PTHR48045">
    <property type="entry name" value="UDP-GLYCOSYLTRANSFERASE 72B1"/>
    <property type="match status" value="1"/>
</dbReference>
<protein>
    <recommendedName>
        <fullName evidence="4">Anthocyanidin 3-O-glucosyltransferase</fullName>
    </recommendedName>
</protein>
<proteinExistence type="predicted"/>
<evidence type="ECO:0008006" key="4">
    <source>
        <dbReference type="Google" id="ProtNLM"/>
    </source>
</evidence>
<dbReference type="Gene3D" id="3.40.50.2000">
    <property type="entry name" value="Glycogen Phosphorylase B"/>
    <property type="match status" value="2"/>
</dbReference>
<reference evidence="2 3" key="1">
    <citation type="journal article" date="2023" name="Plant Biotechnol. J.">
        <title>Chromosome-level wild Hevea brasiliensis genome provides new tools for genomic-assisted breeding and valuable loci to elevate rubber yield.</title>
        <authorList>
            <person name="Cheng H."/>
            <person name="Song X."/>
            <person name="Hu Y."/>
            <person name="Wu T."/>
            <person name="Yang Q."/>
            <person name="An Z."/>
            <person name="Feng S."/>
            <person name="Deng Z."/>
            <person name="Wu W."/>
            <person name="Zeng X."/>
            <person name="Tu M."/>
            <person name="Wang X."/>
            <person name="Huang H."/>
        </authorList>
    </citation>
    <scope>NUCLEOTIDE SEQUENCE [LARGE SCALE GENOMIC DNA]</scope>
    <source>
        <strain evidence="2">MT/VB/25A 57/8</strain>
    </source>
</reference>
<evidence type="ECO:0000313" key="3">
    <source>
        <dbReference type="Proteomes" id="UP001174677"/>
    </source>
</evidence>
<comment type="caution">
    <text evidence="2">The sequence shown here is derived from an EMBL/GenBank/DDBJ whole genome shotgun (WGS) entry which is preliminary data.</text>
</comment>
<sequence>MVPAPHDFAVWFQQDLIQQLYTNAQTHDDHPEDQVIDIIPGLPPIPFKDFHYQVFQRNPSSPVVQLISSMVRKLPQASAVVLNSYEELNPSLLTNYLKSKVQNLLYMPLALSMTASGTDATGCLPWLDQQKATSVAYISFGTMATPGPDEFEALAEALEESGVPFLWSLKDKFKEYLPDGFIERIGMRGKVVPWVSQRQVLEHPSIGVHVTHSGYNSVLESILCGVPMICRSLWADNHLNAKMVEEVWGIGVRVENRVIDASQPQVHGSYK</sequence>
<dbReference type="EMBL" id="JARPOI010000132">
    <property type="protein sequence ID" value="KAJ9129502.1"/>
    <property type="molecule type" value="Genomic_DNA"/>
</dbReference>
<dbReference type="Pfam" id="PF00201">
    <property type="entry name" value="UDPGT"/>
    <property type="match status" value="1"/>
</dbReference>
<dbReference type="Proteomes" id="UP001174677">
    <property type="component" value="Unassembled WGS sequence"/>
</dbReference>
<evidence type="ECO:0000256" key="1">
    <source>
        <dbReference type="ARBA" id="ARBA00022679"/>
    </source>
</evidence>
<keyword evidence="3" id="KW-1185">Reference proteome</keyword>